<accession>A0A8B8MFK7</accession>
<reference evidence="8" key="1">
    <citation type="journal article" date="2019" name="Toxins">
        <title>Detection of Abrin-Like and Prepropulchellin-Like Toxin Genes and Transcripts Using Whole Genome Sequencing and Full-Length Transcript Sequencing of Abrus precatorius.</title>
        <authorList>
            <person name="Hovde B.T."/>
            <person name="Daligault H.E."/>
            <person name="Hanschen E.R."/>
            <person name="Kunde Y.A."/>
            <person name="Johnson M.B."/>
            <person name="Starkenburg S.R."/>
            <person name="Johnson S.L."/>
        </authorList>
    </citation>
    <scope>NUCLEOTIDE SEQUENCE [LARGE SCALE GENOMIC DNA]</scope>
</reference>
<evidence type="ECO:0000256" key="3">
    <source>
        <dbReference type="ARBA" id="ARBA00023015"/>
    </source>
</evidence>
<proteinExistence type="predicted"/>
<dbReference type="AlphaFoldDB" id="A0A8B8MFK7"/>
<evidence type="ECO:0000313" key="8">
    <source>
        <dbReference type="Proteomes" id="UP000694853"/>
    </source>
</evidence>
<evidence type="ECO:0000256" key="4">
    <source>
        <dbReference type="ARBA" id="ARBA00023163"/>
    </source>
</evidence>
<name>A0A8B8MFK7_ABRPR</name>
<evidence type="ECO:0000313" key="9">
    <source>
        <dbReference type="RefSeq" id="XP_027367496.1"/>
    </source>
</evidence>
<protein>
    <recommendedName>
        <fullName evidence="6">Transcription repressor</fullName>
    </recommendedName>
    <alternativeName>
        <fullName evidence="6">Ovate family protein</fullName>
    </alternativeName>
</protein>
<keyword evidence="5 6" id="KW-0539">Nucleus</keyword>
<keyword evidence="2 6" id="KW-0678">Repressor</keyword>
<keyword evidence="4 6" id="KW-0804">Transcription</keyword>
<dbReference type="OrthoDB" id="1435191at2759"/>
<dbReference type="InterPro" id="IPR006458">
    <property type="entry name" value="Ovate_C"/>
</dbReference>
<comment type="function">
    <text evidence="6">Transcriptional repressor that regulates multiple aspects of plant growth and development.</text>
</comment>
<dbReference type="KEGG" id="aprc:113873540"/>
<dbReference type="Pfam" id="PF04844">
    <property type="entry name" value="Ovate"/>
    <property type="match status" value="1"/>
</dbReference>
<dbReference type="Proteomes" id="UP000694853">
    <property type="component" value="Unplaced"/>
</dbReference>
<evidence type="ECO:0000256" key="6">
    <source>
        <dbReference type="RuleBase" id="RU367028"/>
    </source>
</evidence>
<evidence type="ECO:0000256" key="2">
    <source>
        <dbReference type="ARBA" id="ARBA00022491"/>
    </source>
</evidence>
<dbReference type="PANTHER" id="PTHR33057:SF98">
    <property type="entry name" value="TRANSCRIPTION REPRESSOR OFP18"/>
    <property type="match status" value="1"/>
</dbReference>
<comment type="subcellular location">
    <subcellularLocation>
        <location evidence="1 6">Nucleus</location>
    </subcellularLocation>
</comment>
<organism evidence="8 9">
    <name type="scientific">Abrus precatorius</name>
    <name type="common">Indian licorice</name>
    <name type="synonym">Glycine abrus</name>
    <dbReference type="NCBI Taxonomy" id="3816"/>
    <lineage>
        <taxon>Eukaryota</taxon>
        <taxon>Viridiplantae</taxon>
        <taxon>Streptophyta</taxon>
        <taxon>Embryophyta</taxon>
        <taxon>Tracheophyta</taxon>
        <taxon>Spermatophyta</taxon>
        <taxon>Magnoliopsida</taxon>
        <taxon>eudicotyledons</taxon>
        <taxon>Gunneridae</taxon>
        <taxon>Pentapetalae</taxon>
        <taxon>rosids</taxon>
        <taxon>fabids</taxon>
        <taxon>Fabales</taxon>
        <taxon>Fabaceae</taxon>
        <taxon>Papilionoideae</taxon>
        <taxon>50 kb inversion clade</taxon>
        <taxon>NPAAA clade</taxon>
        <taxon>indigoferoid/millettioid clade</taxon>
        <taxon>Abreae</taxon>
        <taxon>Abrus</taxon>
    </lineage>
</organism>
<dbReference type="GO" id="GO:0045892">
    <property type="term" value="P:negative regulation of DNA-templated transcription"/>
    <property type="evidence" value="ECO:0007669"/>
    <property type="project" value="UniProtKB-UniRule"/>
</dbReference>
<dbReference type="PROSITE" id="PS51754">
    <property type="entry name" value="OVATE"/>
    <property type="match status" value="1"/>
</dbReference>
<gene>
    <name evidence="9" type="primary">LOC113873540</name>
</gene>
<dbReference type="PANTHER" id="PTHR33057">
    <property type="entry name" value="TRANSCRIPTION REPRESSOR OFP7-RELATED"/>
    <property type="match status" value="1"/>
</dbReference>
<dbReference type="InterPro" id="IPR038933">
    <property type="entry name" value="Ovate"/>
</dbReference>
<keyword evidence="8" id="KW-1185">Reference proteome</keyword>
<dbReference type="GeneID" id="113873540"/>
<evidence type="ECO:0000256" key="5">
    <source>
        <dbReference type="ARBA" id="ARBA00023242"/>
    </source>
</evidence>
<reference evidence="9" key="2">
    <citation type="submission" date="2025-08" db="UniProtKB">
        <authorList>
            <consortium name="RefSeq"/>
        </authorList>
    </citation>
    <scope>IDENTIFICATION</scope>
    <source>
        <tissue evidence="9">Young leaves</tissue>
    </source>
</reference>
<sequence>MKFLSLLKNNDARRSSSASWAWPSCHQAKTLSFRENIIINNNNNKNDVVFKAINSAALVEESPESFFTESPNSASFSTASEEWEPIETVIRGLRSDRLFFEPDETSSLLDSKLASGTFYVPFKDSVLMSMESKNPYVDFKSSMEEMVETHGVKDWESLEELLCWYLKVNGKSNHGYIVRAFVDLLTGLAVDTSASSSSCSCSHSPLSGCSSSLSSSCCTRCVSCLEGEDEIVEEGLCSSLLLAQIKEDVTPKDKASSSSSKA</sequence>
<evidence type="ECO:0000256" key="1">
    <source>
        <dbReference type="ARBA" id="ARBA00004123"/>
    </source>
</evidence>
<dbReference type="NCBIfam" id="TIGR01568">
    <property type="entry name" value="A_thal_3678"/>
    <property type="match status" value="1"/>
</dbReference>
<evidence type="ECO:0000259" key="7">
    <source>
        <dbReference type="PROSITE" id="PS51754"/>
    </source>
</evidence>
<dbReference type="RefSeq" id="XP_027367496.1">
    <property type="nucleotide sequence ID" value="XM_027511695.1"/>
</dbReference>
<keyword evidence="3 6" id="KW-0805">Transcription regulation</keyword>
<dbReference type="GO" id="GO:0005634">
    <property type="term" value="C:nucleus"/>
    <property type="evidence" value="ECO:0007669"/>
    <property type="project" value="UniProtKB-SubCell"/>
</dbReference>
<feature type="domain" description="OVATE" evidence="7">
    <location>
        <begin position="128"/>
        <end position="187"/>
    </location>
</feature>